<dbReference type="Proteomes" id="UP000660380">
    <property type="component" value="Unassembled WGS sequence"/>
</dbReference>
<dbReference type="PROSITE" id="PS51257">
    <property type="entry name" value="PROKAR_LIPOPROTEIN"/>
    <property type="match status" value="1"/>
</dbReference>
<accession>A0ABR8GYR2</accession>
<organism evidence="1 2">
    <name type="scientific">Scytonema hofmannii FACHB-248</name>
    <dbReference type="NCBI Taxonomy" id="1842502"/>
    <lineage>
        <taxon>Bacteria</taxon>
        <taxon>Bacillati</taxon>
        <taxon>Cyanobacteriota</taxon>
        <taxon>Cyanophyceae</taxon>
        <taxon>Nostocales</taxon>
        <taxon>Scytonemataceae</taxon>
        <taxon>Scytonema</taxon>
    </lineage>
</organism>
<gene>
    <name evidence="1" type="ORF">H6G81_28670</name>
</gene>
<dbReference type="RefSeq" id="WP_029630647.1">
    <property type="nucleotide sequence ID" value="NZ_JACJTA010000092.1"/>
</dbReference>
<keyword evidence="2" id="KW-1185">Reference proteome</keyword>
<protein>
    <submittedName>
        <fullName evidence="1">Uncharacterized protein</fullName>
    </submittedName>
</protein>
<proteinExistence type="predicted"/>
<evidence type="ECO:0000313" key="2">
    <source>
        <dbReference type="Proteomes" id="UP000660380"/>
    </source>
</evidence>
<comment type="caution">
    <text evidence="1">The sequence shown here is derived from an EMBL/GenBank/DDBJ whole genome shotgun (WGS) entry which is preliminary data.</text>
</comment>
<reference evidence="1 2" key="1">
    <citation type="journal article" date="2020" name="ISME J.">
        <title>Comparative genomics reveals insights into cyanobacterial evolution and habitat adaptation.</title>
        <authorList>
            <person name="Chen M.Y."/>
            <person name="Teng W.K."/>
            <person name="Zhao L."/>
            <person name="Hu C.X."/>
            <person name="Zhou Y.K."/>
            <person name="Han B.P."/>
            <person name="Song L.R."/>
            <person name="Shu W.S."/>
        </authorList>
    </citation>
    <scope>NUCLEOTIDE SEQUENCE [LARGE SCALE GENOMIC DNA]</scope>
    <source>
        <strain evidence="1 2">FACHB-248</strain>
    </source>
</reference>
<name>A0ABR8GYR2_9CYAN</name>
<dbReference type="EMBL" id="JACJTA010000092">
    <property type="protein sequence ID" value="MBD2608384.1"/>
    <property type="molecule type" value="Genomic_DNA"/>
</dbReference>
<sequence length="111" mass="11903">MVRKVRKSETFWGNAMGFALACTVGEIAGVVKGLYNVASKEGSFFEGMGECMDDAFNSASKFGDDHAKTLNTLGNIVITSGISTLTGDLIHHGANHHDVNHDSTHHDHTNT</sequence>
<evidence type="ECO:0000313" key="1">
    <source>
        <dbReference type="EMBL" id="MBD2608384.1"/>
    </source>
</evidence>